<feature type="domain" description="Fido" evidence="1">
    <location>
        <begin position="251"/>
        <end position="402"/>
    </location>
</feature>
<comment type="caution">
    <text evidence="2">The sequence shown here is derived from an EMBL/GenBank/DDBJ whole genome shotgun (WGS) entry which is preliminary data.</text>
</comment>
<dbReference type="Pfam" id="PF02661">
    <property type="entry name" value="Fic"/>
    <property type="match status" value="1"/>
</dbReference>
<evidence type="ECO:0000259" key="1">
    <source>
        <dbReference type="PROSITE" id="PS51459"/>
    </source>
</evidence>
<dbReference type="PROSITE" id="PS51459">
    <property type="entry name" value="FIDO"/>
    <property type="match status" value="1"/>
</dbReference>
<dbReference type="PANTHER" id="PTHR13504:SF38">
    <property type="entry name" value="FIDO DOMAIN-CONTAINING PROTEIN"/>
    <property type="match status" value="1"/>
</dbReference>
<dbReference type="InterPro" id="IPR036597">
    <property type="entry name" value="Fido-like_dom_sf"/>
</dbReference>
<dbReference type="Gene3D" id="1.10.3290.10">
    <property type="entry name" value="Fido-like domain"/>
    <property type="match status" value="1"/>
</dbReference>
<sequence>MDINTRFSLDLPVFHGRQLPEPGIIVGYAALIEVFDLKMYNPQRVALISKKNRQYENEHWKVLTPRHQPEEILYKQLVFALKYEGINLLFFKKLFEKLALQDVLSLISEEPTGQYSRKIWFLYEWLMKQQLPVKDLVIKNYVPLVDEKLQFGISGGYKSSRHRIINNLPGTVDFCPLIYKTPGLKNYIDSNLAAQKDRYLKGIRKDLLQRASAFLLLKDSKASFTIEGESPKSKRAAHWGNAIGQAGIRDLNKEELLRLQQIVIENPRFIETGYRTKGGFVGEYDRFTLEPLPDHISARHQDLEILMNGLLNTEKLLSKSGMDAVLCAAVLAFGFVFIHPFEDGNGRIHRYLIHHTLAKKQFSQQGIIFPVSSAIINKIDEYRKVLEHFSLPLLELIDWRETKDHNVEVLNDTVDYYRYFDATVQAEFLYDCVNETIQRIIPDELNYLVSYDKFKTIIEDEFEMPDKMIALLVNFLEQNHGVLSKRAKEKEFNSLSDEEIHKIEKIYNEAFKPG</sequence>
<accession>A0A644V4G1</accession>
<reference evidence="2" key="1">
    <citation type="submission" date="2019-08" db="EMBL/GenBank/DDBJ databases">
        <authorList>
            <person name="Kucharzyk K."/>
            <person name="Murdoch R.W."/>
            <person name="Higgins S."/>
            <person name="Loffler F."/>
        </authorList>
    </citation>
    <scope>NUCLEOTIDE SEQUENCE</scope>
</reference>
<organism evidence="2">
    <name type="scientific">bioreactor metagenome</name>
    <dbReference type="NCBI Taxonomy" id="1076179"/>
    <lineage>
        <taxon>unclassified sequences</taxon>
        <taxon>metagenomes</taxon>
        <taxon>ecological metagenomes</taxon>
    </lineage>
</organism>
<dbReference type="InterPro" id="IPR040198">
    <property type="entry name" value="Fido_containing"/>
</dbReference>
<dbReference type="AlphaFoldDB" id="A0A644V4G1"/>
<protein>
    <recommendedName>
        <fullName evidence="1">Fido domain-containing protein</fullName>
    </recommendedName>
</protein>
<evidence type="ECO:0000313" key="2">
    <source>
        <dbReference type="EMBL" id="MPL85713.1"/>
    </source>
</evidence>
<proteinExistence type="predicted"/>
<dbReference type="SUPFAM" id="SSF140931">
    <property type="entry name" value="Fic-like"/>
    <property type="match status" value="1"/>
</dbReference>
<gene>
    <name evidence="2" type="ORF">SDC9_31686</name>
</gene>
<dbReference type="PANTHER" id="PTHR13504">
    <property type="entry name" value="FIDO DOMAIN-CONTAINING PROTEIN DDB_G0283145"/>
    <property type="match status" value="1"/>
</dbReference>
<dbReference type="EMBL" id="VSSQ01000210">
    <property type="protein sequence ID" value="MPL85713.1"/>
    <property type="molecule type" value="Genomic_DNA"/>
</dbReference>
<dbReference type="InterPro" id="IPR003812">
    <property type="entry name" value="Fido"/>
</dbReference>
<name>A0A644V4G1_9ZZZZ</name>